<comment type="caution">
    <text evidence="1">The sequence shown here is derived from an EMBL/GenBank/DDBJ whole genome shotgun (WGS) entry which is preliminary data.</text>
</comment>
<protein>
    <submittedName>
        <fullName evidence="1">Uncharacterized protein</fullName>
    </submittedName>
</protein>
<dbReference type="AlphaFoldDB" id="A0A7W8YXI3"/>
<evidence type="ECO:0000313" key="1">
    <source>
        <dbReference type="EMBL" id="MBB5623585.1"/>
    </source>
</evidence>
<name>A0A7W8YXI3_9SPHI</name>
<accession>A0A7W8YXI3</accession>
<dbReference type="EMBL" id="JACHCF010000013">
    <property type="protein sequence ID" value="MBB5623585.1"/>
    <property type="molecule type" value="Genomic_DNA"/>
</dbReference>
<reference evidence="1 2" key="1">
    <citation type="submission" date="2020-08" db="EMBL/GenBank/DDBJ databases">
        <title>Genomic Encyclopedia of Type Strains, Phase IV (KMG-V): Genome sequencing to study the core and pangenomes of soil and plant-associated prokaryotes.</title>
        <authorList>
            <person name="Whitman W."/>
        </authorList>
    </citation>
    <scope>NUCLEOTIDE SEQUENCE [LARGE SCALE GENOMIC DNA]</scope>
    <source>
        <strain evidence="1 2">MP7CTX6</strain>
    </source>
</reference>
<organism evidence="1 2">
    <name type="scientific">Pedobacter cryoconitis</name>
    <dbReference type="NCBI Taxonomy" id="188932"/>
    <lineage>
        <taxon>Bacteria</taxon>
        <taxon>Pseudomonadati</taxon>
        <taxon>Bacteroidota</taxon>
        <taxon>Sphingobacteriia</taxon>
        <taxon>Sphingobacteriales</taxon>
        <taxon>Sphingobacteriaceae</taxon>
        <taxon>Pedobacter</taxon>
    </lineage>
</organism>
<sequence length="416" mass="48769">MIISDEFKNVIFEIENSNNQKIKRNSETEVFRLKPDPLLTSNLSGNYGALFVRSMLRKLSIDEHHVFKWRPENKFRQYEIFNYYIPGCMPQTLSFSKLLNQSKGVQQIKELFSEGFFLKATLGDASFSTNSWDKTAEFDQISKLHNVNSNNYESYMLQKKLDLKCEFRIHTFCKDVIPCLTYVVQSQILSSDYAGVEKFLNEILQKLPDGILQGTLIAWDIGLTSNDKYFVIEANFTGCHPEYRAGFQTTGYVDDNHFGPIVCAWLNNYFNVKYGIYVDSVEKSLLESNPFYHSFIFYMSIFKNAHIDVIMDKLNGISVSAIIYLGDDTNKLIIRLIKHFLLVDYAEMYYVIVKNECLLRVRELFLRNDLIKVWSEHELFTKNQLELVEQLSYDRRKQICHYHVIRKLNNNPYVLI</sequence>
<evidence type="ECO:0000313" key="2">
    <source>
        <dbReference type="Proteomes" id="UP000537718"/>
    </source>
</evidence>
<dbReference type="Proteomes" id="UP000537718">
    <property type="component" value="Unassembled WGS sequence"/>
</dbReference>
<dbReference type="RefSeq" id="WP_183869671.1">
    <property type="nucleotide sequence ID" value="NZ_JACHCF010000013.1"/>
</dbReference>
<proteinExistence type="predicted"/>
<dbReference type="SUPFAM" id="SSF56059">
    <property type="entry name" value="Glutathione synthetase ATP-binding domain-like"/>
    <property type="match status" value="1"/>
</dbReference>
<gene>
    <name evidence="1" type="ORF">HDE69_004671</name>
</gene>